<dbReference type="Gene3D" id="3.40.50.1110">
    <property type="entry name" value="SGNH hydrolase"/>
    <property type="match status" value="1"/>
</dbReference>
<sequence length="354" mass="40825">MKPNATEERIRCFSSPYPRLPAQQQCDFSKPSVNGTWFCRKPKSLPCDSISKCVWLGEDSGLLDLVSQEEKKLFEKPYLEEELEANISVPIRVLPPDMRSFVDLPACPGKESASLAPGTQGHWSRGVWKSSICNVRVFETTDVQRCLANKTVYLYGDSTIRQWYEKLQTMLTLRNIKPNTPVLRSGHNTNWNVTVYWRFHHVPFRGRTWFNFSELSYAADQLDAIKGGPNTAVVLSLWSHFAGEPLDMIRSRLHAIRHAIHRLQRRDPGTHVFIRTGTTREHKFRMMLFYLTGSDWLAYQITEEIREMFGADPDVVVLDTWDMSVCQWGKDHVHPNQTVVDNQLNMLLSHVCPM</sequence>
<dbReference type="RefSeq" id="XP_035676616.1">
    <property type="nucleotide sequence ID" value="XM_035820723.1"/>
</dbReference>
<dbReference type="OrthoDB" id="6154245at2759"/>
<dbReference type="PANTHER" id="PTHR16165:SF5">
    <property type="entry name" value="NXPE FAMILY MEMBER 3"/>
    <property type="match status" value="1"/>
</dbReference>
<dbReference type="AlphaFoldDB" id="A0A9J7L643"/>
<accession>A0A9J7L643</accession>
<dbReference type="OMA" id="WHSTICK"/>
<gene>
    <name evidence="3" type="primary">LOC118415868</name>
</gene>
<feature type="domain" description="NXPE C-terminal" evidence="1">
    <location>
        <begin position="128"/>
        <end position="352"/>
    </location>
</feature>
<evidence type="ECO:0000313" key="2">
    <source>
        <dbReference type="Proteomes" id="UP000001554"/>
    </source>
</evidence>
<reference evidence="3" key="2">
    <citation type="submission" date="2025-08" db="UniProtKB">
        <authorList>
            <consortium name="RefSeq"/>
        </authorList>
    </citation>
    <scope>IDENTIFICATION</scope>
    <source>
        <strain evidence="3">S238N-H82</strain>
        <tissue evidence="3">Testes</tissue>
    </source>
</reference>
<proteinExistence type="predicted"/>
<dbReference type="InterPro" id="IPR057106">
    <property type="entry name" value="NXPE4_C"/>
</dbReference>
<dbReference type="SUPFAM" id="SSF52266">
    <property type="entry name" value="SGNH hydrolase"/>
    <property type="match status" value="1"/>
</dbReference>
<dbReference type="Pfam" id="PF24536">
    <property type="entry name" value="NXPE4_C"/>
    <property type="match status" value="1"/>
</dbReference>
<dbReference type="PANTHER" id="PTHR16165">
    <property type="entry name" value="NXPE FAMILY MEMBER"/>
    <property type="match status" value="1"/>
</dbReference>
<keyword evidence="2" id="KW-1185">Reference proteome</keyword>
<dbReference type="Proteomes" id="UP000001554">
    <property type="component" value="Chromosome 5"/>
</dbReference>
<evidence type="ECO:0000313" key="3">
    <source>
        <dbReference type="RefSeq" id="XP_035676616.1"/>
    </source>
</evidence>
<organism evidence="2 3">
    <name type="scientific">Branchiostoma floridae</name>
    <name type="common">Florida lancelet</name>
    <name type="synonym">Amphioxus</name>
    <dbReference type="NCBI Taxonomy" id="7739"/>
    <lineage>
        <taxon>Eukaryota</taxon>
        <taxon>Metazoa</taxon>
        <taxon>Chordata</taxon>
        <taxon>Cephalochordata</taxon>
        <taxon>Leptocardii</taxon>
        <taxon>Amphioxiformes</taxon>
        <taxon>Branchiostomatidae</taxon>
        <taxon>Branchiostoma</taxon>
    </lineage>
</organism>
<dbReference type="GeneID" id="118415868"/>
<reference evidence="2" key="1">
    <citation type="journal article" date="2020" name="Nat. Ecol. Evol.">
        <title>Deeply conserved synteny resolves early events in vertebrate evolution.</title>
        <authorList>
            <person name="Simakov O."/>
            <person name="Marletaz F."/>
            <person name="Yue J.X."/>
            <person name="O'Connell B."/>
            <person name="Jenkins J."/>
            <person name="Brandt A."/>
            <person name="Calef R."/>
            <person name="Tung C.H."/>
            <person name="Huang T.K."/>
            <person name="Schmutz J."/>
            <person name="Satoh N."/>
            <person name="Yu J.K."/>
            <person name="Putnam N.H."/>
            <person name="Green R.E."/>
            <person name="Rokhsar D.S."/>
        </authorList>
    </citation>
    <scope>NUCLEOTIDE SEQUENCE [LARGE SCALE GENOMIC DNA]</scope>
    <source>
        <strain evidence="2">S238N-H82</strain>
    </source>
</reference>
<evidence type="ECO:0000259" key="1">
    <source>
        <dbReference type="Pfam" id="PF24536"/>
    </source>
</evidence>
<dbReference type="KEGG" id="bfo:118415868"/>
<protein>
    <submittedName>
        <fullName evidence="3">NXPE family member 3-like</fullName>
    </submittedName>
</protein>
<dbReference type="InterPro" id="IPR036514">
    <property type="entry name" value="SGNH_hydro_sf"/>
</dbReference>
<name>A0A9J7L643_BRAFL</name>